<dbReference type="PANTHER" id="PTHR41283:SF1">
    <property type="entry name" value="AMINOGLYCOSIDE PHOSPHOTRANSFERASE DOMAIN-CONTAINING PROTEIN"/>
    <property type="match status" value="1"/>
</dbReference>
<dbReference type="EMBL" id="JAOTPO010000018">
    <property type="protein sequence ID" value="MDE5415605.1"/>
    <property type="molecule type" value="Genomic_DNA"/>
</dbReference>
<sequence length="120" mass="13879">MEQMVEEINSLRSAVISLKDMVRIEEITKGFSQDKKYKVTLEDGQMLLLRTASLEDYERKSAEFRIMREVNKCGVLSPDPIDIRKFRKYIDAYQSCGITVKNDDKIPWPLSNKMSNVAAK</sequence>
<name>A0ABT5VJZ5_9BACI</name>
<accession>A0ABT5VJZ5</accession>
<evidence type="ECO:0000313" key="2">
    <source>
        <dbReference type="Proteomes" id="UP001148125"/>
    </source>
</evidence>
<dbReference type="PANTHER" id="PTHR41283">
    <property type="entry name" value="AMINOGLYCOSIDE PHOSPHOTRANSFERASE"/>
    <property type="match status" value="1"/>
</dbReference>
<organism evidence="1 2">
    <name type="scientific">Alkalihalobacterium chitinilyticum</name>
    <dbReference type="NCBI Taxonomy" id="2980103"/>
    <lineage>
        <taxon>Bacteria</taxon>
        <taxon>Bacillati</taxon>
        <taxon>Bacillota</taxon>
        <taxon>Bacilli</taxon>
        <taxon>Bacillales</taxon>
        <taxon>Bacillaceae</taxon>
        <taxon>Alkalihalobacterium</taxon>
    </lineage>
</organism>
<dbReference type="Proteomes" id="UP001148125">
    <property type="component" value="Unassembled WGS sequence"/>
</dbReference>
<dbReference type="RefSeq" id="WP_275120207.1">
    <property type="nucleotide sequence ID" value="NZ_JAOTPO010000018.1"/>
</dbReference>
<keyword evidence="2" id="KW-1185">Reference proteome</keyword>
<proteinExistence type="predicted"/>
<reference evidence="1" key="1">
    <citation type="submission" date="2024-05" db="EMBL/GenBank/DDBJ databases">
        <title>Alkalihalobacillus sp. strain MEB203 novel alkaliphilic bacterium from Lonar Lake, India.</title>
        <authorList>
            <person name="Joshi A."/>
            <person name="Thite S."/>
            <person name="Mengade P."/>
        </authorList>
    </citation>
    <scope>NUCLEOTIDE SEQUENCE</scope>
    <source>
        <strain evidence="1">MEB 203</strain>
    </source>
</reference>
<comment type="caution">
    <text evidence="1">The sequence shown here is derived from an EMBL/GenBank/DDBJ whole genome shotgun (WGS) entry which is preliminary data.</text>
</comment>
<protein>
    <submittedName>
        <fullName evidence="1">Uncharacterized protein</fullName>
    </submittedName>
</protein>
<evidence type="ECO:0000313" key="1">
    <source>
        <dbReference type="EMBL" id="MDE5415605.1"/>
    </source>
</evidence>
<gene>
    <name evidence="1" type="ORF">N7Z68_19855</name>
</gene>